<dbReference type="SFLD" id="SFLDS00003">
    <property type="entry name" value="Haloacid_Dehalogenase"/>
    <property type="match status" value="1"/>
</dbReference>
<sequence length="990" mass="109482">MSLMCSATDSDVAYKRIRVYIQSIYKNSENALELERLSSRITGVKYCKANPITGRLLIVYDDEITDERLMKREIYKFVSQKINSNMIKDIQIQNSSKNQKNVKAQNIGQIKNQRRYISIFNNNTSYESSYHSIKICDIEKKLNTDFITGLSRTQVDKKLNEFGLNVISEGKRKSIIAIFFKNLNIFSTKLLVGAGVVSLMFGQFADAAAILSITAIETILSTVQQYKAEKSLCSLKEMIVKNATVIRNGKQQIIDAKCLVPGDIIIVESGQKVPADARLIECYELKTSESTLTGESTPVCKDLEVCDNNTELANRYNIIYMGTNILYGRGKAVVINTGINTEIGKIAYMLQNINNQSAPIEKKIRKFTNKITKMSFALCIGISALGFFRGASLIQVFILGISFAMGAIPESLPAVVTAIMAFSVQRMTAKNAIVRKLPAVETLGAANIICCDKTGTLTMNEMTVKEIYVDNNLYEVTGSGYNPKGDIILKSGEIHKKKCLDKIIKAGVLCNNSNISKCDGRWQIHGDPTEAALLTVAYKNNTNVDDIINEHERIKEIPFDSSTRYMTVLVDNKEEVESYCKGSLSKVLDKCTRIYENGEERLITFQDKENLHYKAEEMGKKALRVLAFAYKRVCKDNISIDNNFVFLGLVGMEDPPREGVQDCIKRCICAGVKVVMITGDNKTTASAIGRKIGLLNDGMILCGNELEVMSDDDLTAIINKIEVFARTSPEQKYKIVKAFKRAGNVVAMTGDGVNDAPAIKEADIGIAMGGNGSDVARDSADIILTDDNFATIVAAIEEGRNVNLKIKSCVRYLLSGSLSEVLSILLACIITKMPLLLSLQVLWINAVAETILGSSLTLEKPSKNMMNYLPVSKEKSLVDIELKKKITRRGVVTGVSTFGIFQCSLMMGYGLKKARTLAFTNLILSQIVNVYDCKANKKCKNRYMNAASVVCLIMQGGILYFSPIRSFFKTTSLNILDLLLLSGTTTLSKI</sequence>
<dbReference type="Pfam" id="PF00689">
    <property type="entry name" value="Cation_ATPase_C"/>
    <property type="match status" value="1"/>
</dbReference>
<dbReference type="InterPro" id="IPR059000">
    <property type="entry name" value="ATPase_P-type_domA"/>
</dbReference>
<keyword evidence="4" id="KW-0597">Phosphoprotein</keyword>
<dbReference type="SUPFAM" id="SSF81665">
    <property type="entry name" value="Calcium ATPase, transmembrane domain M"/>
    <property type="match status" value="1"/>
</dbReference>
<reference evidence="14 15" key="1">
    <citation type="submission" date="2016-05" db="EMBL/GenBank/DDBJ databases">
        <title>Microbial solvent formation.</title>
        <authorList>
            <person name="Poehlein A."/>
            <person name="Montoya Solano J.D."/>
            <person name="Flitsch S."/>
            <person name="Krabben P."/>
            <person name="Duerre P."/>
            <person name="Daniel R."/>
        </authorList>
    </citation>
    <scope>NUCLEOTIDE SEQUENCE [LARGE SCALE GENOMIC DNA]</scope>
    <source>
        <strain evidence="14 15">L1-8</strain>
    </source>
</reference>
<dbReference type="GO" id="GO:0005886">
    <property type="term" value="C:plasma membrane"/>
    <property type="evidence" value="ECO:0007669"/>
    <property type="project" value="UniProtKB-SubCell"/>
</dbReference>
<organism evidence="14 15">
    <name type="scientific">Clostridium saccharobutylicum</name>
    <dbReference type="NCBI Taxonomy" id="169679"/>
    <lineage>
        <taxon>Bacteria</taxon>
        <taxon>Bacillati</taxon>
        <taxon>Bacillota</taxon>
        <taxon>Clostridia</taxon>
        <taxon>Eubacteriales</taxon>
        <taxon>Clostridiaceae</taxon>
        <taxon>Clostridium</taxon>
    </lineage>
</organism>
<dbReference type="EMBL" id="LZYZ01000001">
    <property type="protein sequence ID" value="OOM15793.1"/>
    <property type="molecule type" value="Genomic_DNA"/>
</dbReference>
<keyword evidence="10 12" id="KW-1133">Transmembrane helix</keyword>
<accession>A0A1S8NHB9</accession>
<keyword evidence="3" id="KW-1003">Cell membrane</keyword>
<dbReference type="PRINTS" id="PR00119">
    <property type="entry name" value="CATATPASE"/>
</dbReference>
<dbReference type="Gene3D" id="3.40.1110.10">
    <property type="entry name" value="Calcium-transporting ATPase, cytoplasmic domain N"/>
    <property type="match status" value="1"/>
</dbReference>
<dbReference type="NCBIfam" id="TIGR01494">
    <property type="entry name" value="ATPase_P-type"/>
    <property type="match status" value="3"/>
</dbReference>
<dbReference type="InterPro" id="IPR006068">
    <property type="entry name" value="ATPase_P-typ_cation-transptr_C"/>
</dbReference>
<dbReference type="InterPro" id="IPR018303">
    <property type="entry name" value="ATPase_P-typ_P_site"/>
</dbReference>
<dbReference type="FunFam" id="2.70.150.10:FF:000160">
    <property type="entry name" value="Sarcoplasmic/endoplasmic reticulum calcium ATPase 1"/>
    <property type="match status" value="1"/>
</dbReference>
<feature type="transmembrane region" description="Helical" evidence="12">
    <location>
        <begin position="890"/>
        <end position="908"/>
    </location>
</feature>
<comment type="subcellular location">
    <subcellularLocation>
        <location evidence="1">Cell membrane</location>
        <topology evidence="1">Multi-pass membrane protein</topology>
    </subcellularLocation>
</comment>
<dbReference type="InterPro" id="IPR004014">
    <property type="entry name" value="ATPase_P-typ_cation-transptr_N"/>
</dbReference>
<dbReference type="STRING" id="169679.CSACC_33810"/>
<evidence type="ECO:0000256" key="5">
    <source>
        <dbReference type="ARBA" id="ARBA00022692"/>
    </source>
</evidence>
<dbReference type="SUPFAM" id="SSF81660">
    <property type="entry name" value="Metal cation-transporting ATPase, ATP-binding domain N"/>
    <property type="match status" value="1"/>
</dbReference>
<comment type="similarity">
    <text evidence="2">Belongs to the cation transport ATPase (P-type) (TC 3.A.3) family. Type IIA subfamily.</text>
</comment>
<dbReference type="GO" id="GO:0005391">
    <property type="term" value="F:P-type sodium:potassium-exchanging transporter activity"/>
    <property type="evidence" value="ECO:0007669"/>
    <property type="project" value="TreeGrafter"/>
</dbReference>
<dbReference type="Proteomes" id="UP000191154">
    <property type="component" value="Unassembled WGS sequence"/>
</dbReference>
<evidence type="ECO:0000259" key="13">
    <source>
        <dbReference type="SMART" id="SM00831"/>
    </source>
</evidence>
<dbReference type="EC" id="3.6.3.8" evidence="14"/>
<dbReference type="InterPro" id="IPR023298">
    <property type="entry name" value="ATPase_P-typ_TM_dom_sf"/>
</dbReference>
<feature type="transmembrane region" description="Helical" evidence="12">
    <location>
        <begin position="943"/>
        <end position="961"/>
    </location>
</feature>
<dbReference type="RefSeq" id="WP_077863582.1">
    <property type="nucleotide sequence ID" value="NZ_LZYZ01000001.1"/>
</dbReference>
<name>A0A1S8NHB9_CLOSA</name>
<dbReference type="PROSITE" id="PS00154">
    <property type="entry name" value="ATPASE_E1_E2"/>
    <property type="match status" value="1"/>
</dbReference>
<keyword evidence="8" id="KW-0460">Magnesium</keyword>
<evidence type="ECO:0000256" key="8">
    <source>
        <dbReference type="ARBA" id="ARBA00022842"/>
    </source>
</evidence>
<dbReference type="Pfam" id="PF13246">
    <property type="entry name" value="Cation_ATPase"/>
    <property type="match status" value="1"/>
</dbReference>
<dbReference type="Gene3D" id="2.70.150.10">
    <property type="entry name" value="Calcium-transporting ATPase, cytoplasmic transduction domain A"/>
    <property type="match status" value="1"/>
</dbReference>
<dbReference type="AlphaFoldDB" id="A0A1S8NHB9"/>
<dbReference type="SUPFAM" id="SSF81653">
    <property type="entry name" value="Calcium ATPase, transduction domain A"/>
    <property type="match status" value="1"/>
</dbReference>
<dbReference type="Gene3D" id="3.40.50.1000">
    <property type="entry name" value="HAD superfamily/HAD-like"/>
    <property type="match status" value="1"/>
</dbReference>
<comment type="caution">
    <text evidence="14">The sequence shown here is derived from an EMBL/GenBank/DDBJ whole genome shotgun (WGS) entry which is preliminary data.</text>
</comment>
<dbReference type="InterPro" id="IPR036412">
    <property type="entry name" value="HAD-like_sf"/>
</dbReference>
<dbReference type="InterPro" id="IPR008250">
    <property type="entry name" value="ATPase_P-typ_transduc_dom_A_sf"/>
</dbReference>
<dbReference type="GO" id="GO:0005524">
    <property type="term" value="F:ATP binding"/>
    <property type="evidence" value="ECO:0007669"/>
    <property type="project" value="UniProtKB-KW"/>
</dbReference>
<evidence type="ECO:0000256" key="1">
    <source>
        <dbReference type="ARBA" id="ARBA00004651"/>
    </source>
</evidence>
<evidence type="ECO:0000256" key="4">
    <source>
        <dbReference type="ARBA" id="ARBA00022553"/>
    </source>
</evidence>
<dbReference type="PANTHER" id="PTHR43294">
    <property type="entry name" value="SODIUM/POTASSIUM-TRANSPORTING ATPASE SUBUNIT ALPHA"/>
    <property type="match status" value="1"/>
</dbReference>
<keyword evidence="11 12" id="KW-0472">Membrane</keyword>
<dbReference type="InterPro" id="IPR023214">
    <property type="entry name" value="HAD_sf"/>
</dbReference>
<dbReference type="Gene3D" id="1.20.1110.10">
    <property type="entry name" value="Calcium-transporting ATPase, transmembrane domain"/>
    <property type="match status" value="1"/>
</dbReference>
<evidence type="ECO:0000256" key="9">
    <source>
        <dbReference type="ARBA" id="ARBA00022967"/>
    </source>
</evidence>
<keyword evidence="9" id="KW-1278">Translocase</keyword>
<dbReference type="InterPro" id="IPR001757">
    <property type="entry name" value="P_typ_ATPase"/>
</dbReference>
<evidence type="ECO:0000256" key="11">
    <source>
        <dbReference type="ARBA" id="ARBA00023136"/>
    </source>
</evidence>
<feature type="domain" description="Cation-transporting P-type ATPase N-terminal" evidence="13">
    <location>
        <begin position="129"/>
        <end position="203"/>
    </location>
</feature>
<dbReference type="InterPro" id="IPR050510">
    <property type="entry name" value="Cation_transp_ATPase_P-type"/>
</dbReference>
<dbReference type="GO" id="GO:0006883">
    <property type="term" value="P:intracellular sodium ion homeostasis"/>
    <property type="evidence" value="ECO:0007669"/>
    <property type="project" value="TreeGrafter"/>
</dbReference>
<dbReference type="Pfam" id="PF00690">
    <property type="entry name" value="Cation_ATPase_N"/>
    <property type="match status" value="1"/>
</dbReference>
<evidence type="ECO:0000313" key="14">
    <source>
        <dbReference type="EMBL" id="OOM15793.1"/>
    </source>
</evidence>
<dbReference type="PANTHER" id="PTHR43294:SF21">
    <property type="entry name" value="CATION TRANSPORTING ATPASE"/>
    <property type="match status" value="1"/>
</dbReference>
<dbReference type="SUPFAM" id="SSF56784">
    <property type="entry name" value="HAD-like"/>
    <property type="match status" value="1"/>
</dbReference>
<dbReference type="SFLD" id="SFLDG00002">
    <property type="entry name" value="C1.7:_P-type_atpase_like"/>
    <property type="match status" value="1"/>
</dbReference>
<dbReference type="GO" id="GO:1990573">
    <property type="term" value="P:potassium ion import across plasma membrane"/>
    <property type="evidence" value="ECO:0007669"/>
    <property type="project" value="TreeGrafter"/>
</dbReference>
<dbReference type="InterPro" id="IPR044492">
    <property type="entry name" value="P_typ_ATPase_HD_dom"/>
</dbReference>
<keyword evidence="6" id="KW-0547">Nucleotide-binding</keyword>
<dbReference type="GO" id="GO:1902600">
    <property type="term" value="P:proton transmembrane transport"/>
    <property type="evidence" value="ECO:0007669"/>
    <property type="project" value="TreeGrafter"/>
</dbReference>
<dbReference type="SMART" id="SM00831">
    <property type="entry name" value="Cation_ATPase_N"/>
    <property type="match status" value="1"/>
</dbReference>
<dbReference type="Pfam" id="PF00122">
    <property type="entry name" value="E1-E2_ATPase"/>
    <property type="match status" value="1"/>
</dbReference>
<dbReference type="GO" id="GO:0030007">
    <property type="term" value="P:intracellular potassium ion homeostasis"/>
    <property type="evidence" value="ECO:0007669"/>
    <property type="project" value="TreeGrafter"/>
</dbReference>
<dbReference type="GO" id="GO:0036376">
    <property type="term" value="P:sodium ion export across plasma membrane"/>
    <property type="evidence" value="ECO:0007669"/>
    <property type="project" value="TreeGrafter"/>
</dbReference>
<dbReference type="PRINTS" id="PR00120">
    <property type="entry name" value="HATPASE"/>
</dbReference>
<keyword evidence="5 12" id="KW-0812">Transmembrane</keyword>
<dbReference type="FunFam" id="3.40.50.1000:FF:000083">
    <property type="entry name" value="Sodium/potassium-transporting ATPase subunit alpha"/>
    <property type="match status" value="1"/>
</dbReference>
<dbReference type="GO" id="GO:0016887">
    <property type="term" value="F:ATP hydrolysis activity"/>
    <property type="evidence" value="ECO:0007669"/>
    <property type="project" value="InterPro"/>
</dbReference>
<protein>
    <submittedName>
        <fullName evidence="14">Calcium-transporting ATPase</fullName>
        <ecNumber evidence="14">3.6.3.8</ecNumber>
    </submittedName>
</protein>
<proteinExistence type="inferred from homology"/>
<evidence type="ECO:0000256" key="10">
    <source>
        <dbReference type="ARBA" id="ARBA00022989"/>
    </source>
</evidence>
<keyword evidence="7" id="KW-0067">ATP-binding</keyword>
<dbReference type="InterPro" id="IPR023299">
    <property type="entry name" value="ATPase_P-typ_cyto_dom_N"/>
</dbReference>
<evidence type="ECO:0000313" key="15">
    <source>
        <dbReference type="Proteomes" id="UP000191154"/>
    </source>
</evidence>
<keyword evidence="14" id="KW-0378">Hydrolase</keyword>
<dbReference type="Pfam" id="PF19991">
    <property type="entry name" value="HMA_2"/>
    <property type="match status" value="1"/>
</dbReference>
<evidence type="ECO:0000256" key="2">
    <source>
        <dbReference type="ARBA" id="ARBA00005675"/>
    </source>
</evidence>
<evidence type="ECO:0000256" key="6">
    <source>
        <dbReference type="ARBA" id="ARBA00022741"/>
    </source>
</evidence>
<evidence type="ECO:0000256" key="3">
    <source>
        <dbReference type="ARBA" id="ARBA00022475"/>
    </source>
</evidence>
<evidence type="ECO:0000256" key="7">
    <source>
        <dbReference type="ARBA" id="ARBA00022840"/>
    </source>
</evidence>
<dbReference type="SFLD" id="SFLDF00027">
    <property type="entry name" value="p-type_atpase"/>
    <property type="match status" value="1"/>
</dbReference>
<gene>
    <name evidence="14" type="primary">yloB_1</name>
    <name evidence="14" type="ORF">CLOSAC_00640</name>
</gene>
<evidence type="ECO:0000256" key="12">
    <source>
        <dbReference type="SAM" id="Phobius"/>
    </source>
</evidence>